<dbReference type="KEGG" id="crie:AK829_02370"/>
<dbReference type="EMBL" id="CP012342">
    <property type="protein sequence ID" value="AKV58202.1"/>
    <property type="molecule type" value="Genomic_DNA"/>
</dbReference>
<feature type="transmembrane region" description="Helical" evidence="3">
    <location>
        <begin position="103"/>
        <end position="123"/>
    </location>
</feature>
<dbReference type="PANTHER" id="PTHR34295:SF1">
    <property type="entry name" value="BIOTIN TRANSPORTER BIOY"/>
    <property type="match status" value="1"/>
</dbReference>
<dbReference type="Proteomes" id="UP000060016">
    <property type="component" value="Chromosome"/>
</dbReference>
<comment type="similarity">
    <text evidence="1 2">Belongs to the BioY family.</text>
</comment>
<protein>
    <recommendedName>
        <fullName evidence="2">Biotin transporter</fullName>
    </recommendedName>
</protein>
<feature type="transmembrane region" description="Helical" evidence="3">
    <location>
        <begin position="135"/>
        <end position="158"/>
    </location>
</feature>
<dbReference type="PIRSF" id="PIRSF016661">
    <property type="entry name" value="BioY"/>
    <property type="match status" value="1"/>
</dbReference>
<sequence length="205" mass="21094">MTNSESPQANAASTSRSSNATATDIAYIAVFAAIIMVLGFVAIPAGVFGVPIVLQNAAVILAALVLGSRRGFLTTLLFLAVGLAFPVLAGGRTTIAALGGPTAGYLVGYLIAALVAGAIAYRAPFSANRAVTTGIFIVAGYLGLFMQYLFGVFGMMLRLDLTFGAAWAAQLPFLLPDAIKVAVMIAIALAVHTAFPDLRGKLGKR</sequence>
<feature type="transmembrane region" description="Helical" evidence="3">
    <location>
        <begin position="49"/>
        <end position="66"/>
    </location>
</feature>
<keyword evidence="3" id="KW-0812">Transmembrane</keyword>
<evidence type="ECO:0000256" key="3">
    <source>
        <dbReference type="SAM" id="Phobius"/>
    </source>
</evidence>
<dbReference type="STRING" id="156976.AK829_02370"/>
<keyword evidence="3" id="KW-1133">Transmembrane helix</keyword>
<dbReference type="PATRIC" id="fig|156976.3.peg.468"/>
<keyword evidence="2 3" id="KW-0472">Membrane</keyword>
<proteinExistence type="inferred from homology"/>
<keyword evidence="5" id="KW-1185">Reference proteome</keyword>
<dbReference type="AlphaFoldDB" id="A0A0K1R9U9"/>
<feature type="transmembrane region" description="Helical" evidence="3">
    <location>
        <begin position="178"/>
        <end position="195"/>
    </location>
</feature>
<feature type="transmembrane region" description="Helical" evidence="3">
    <location>
        <begin position="73"/>
        <end position="91"/>
    </location>
</feature>
<reference evidence="4 5" key="1">
    <citation type="submission" date="2015-08" db="EMBL/GenBank/DDBJ databases">
        <authorList>
            <person name="Babu N.S."/>
            <person name="Beckwith C.J."/>
            <person name="Beseler K.G."/>
            <person name="Brison A."/>
            <person name="Carone J.V."/>
            <person name="Caskin T.P."/>
            <person name="Diamond M."/>
            <person name="Durham M.E."/>
            <person name="Foxe J.M."/>
            <person name="Go M."/>
            <person name="Henderson B.A."/>
            <person name="Jones I.B."/>
            <person name="McGettigan J.A."/>
            <person name="Micheletti S.J."/>
            <person name="Nasrallah M.E."/>
            <person name="Ortiz D."/>
            <person name="Piller C.R."/>
            <person name="Privatt S.R."/>
            <person name="Schneider S.L."/>
            <person name="Sharp S."/>
            <person name="Smith T.C."/>
            <person name="Stanton J.D."/>
            <person name="Ullery H.E."/>
            <person name="Wilson R.J."/>
            <person name="Serrano M.G."/>
            <person name="Buck G."/>
            <person name="Lee V."/>
            <person name="Wang Y."/>
            <person name="Carvalho R."/>
            <person name="Voegtly L."/>
            <person name="Shi R."/>
            <person name="Duckworth R."/>
            <person name="Johnson A."/>
            <person name="Loviza R."/>
            <person name="Walstead R."/>
            <person name="Shah Z."/>
            <person name="Kiflezghi M."/>
            <person name="Wade K."/>
            <person name="Ball S.L."/>
            <person name="Bradley K.W."/>
            <person name="Asai D.J."/>
            <person name="Bowman C.A."/>
            <person name="Russell D.A."/>
            <person name="Pope W.H."/>
            <person name="Jacobs-Sera D."/>
            <person name="Hendrix R.W."/>
            <person name="Hatfull G.F."/>
        </authorList>
    </citation>
    <scope>NUCLEOTIDE SEQUENCE [LARGE SCALE GENOMIC DNA]</scope>
    <source>
        <strain evidence="4 5">PUDD_83A45</strain>
    </source>
</reference>
<keyword evidence="2" id="KW-1003">Cell membrane</keyword>
<dbReference type="Gene3D" id="1.10.1760.20">
    <property type="match status" value="1"/>
</dbReference>
<accession>A0A0K1R9U9</accession>
<dbReference type="GO" id="GO:0015225">
    <property type="term" value="F:biotin transmembrane transporter activity"/>
    <property type="evidence" value="ECO:0007669"/>
    <property type="project" value="UniProtKB-UniRule"/>
</dbReference>
<gene>
    <name evidence="4" type="ORF">AK829_02370</name>
</gene>
<keyword evidence="2" id="KW-0813">Transport</keyword>
<comment type="subcellular location">
    <subcellularLocation>
        <location evidence="2">Cell membrane</location>
        <topology evidence="2">Multi-pass membrane protein</topology>
    </subcellularLocation>
</comment>
<evidence type="ECO:0000256" key="1">
    <source>
        <dbReference type="ARBA" id="ARBA00010692"/>
    </source>
</evidence>
<dbReference type="Pfam" id="PF02632">
    <property type="entry name" value="BioY"/>
    <property type="match status" value="1"/>
</dbReference>
<organism evidence="4 5">
    <name type="scientific">Corynebacterium riegelii</name>
    <dbReference type="NCBI Taxonomy" id="156976"/>
    <lineage>
        <taxon>Bacteria</taxon>
        <taxon>Bacillati</taxon>
        <taxon>Actinomycetota</taxon>
        <taxon>Actinomycetes</taxon>
        <taxon>Mycobacteriales</taxon>
        <taxon>Corynebacteriaceae</taxon>
        <taxon>Corynebacterium</taxon>
    </lineage>
</organism>
<evidence type="ECO:0000313" key="4">
    <source>
        <dbReference type="EMBL" id="AKV58202.1"/>
    </source>
</evidence>
<dbReference type="PANTHER" id="PTHR34295">
    <property type="entry name" value="BIOTIN TRANSPORTER BIOY"/>
    <property type="match status" value="1"/>
</dbReference>
<dbReference type="RefSeq" id="WP_052203923.1">
    <property type="nucleotide sequence ID" value="NZ_CP012342.1"/>
</dbReference>
<evidence type="ECO:0000313" key="5">
    <source>
        <dbReference type="Proteomes" id="UP000060016"/>
    </source>
</evidence>
<evidence type="ECO:0000256" key="2">
    <source>
        <dbReference type="PIRNR" id="PIRNR016661"/>
    </source>
</evidence>
<feature type="transmembrane region" description="Helical" evidence="3">
    <location>
        <begin position="25"/>
        <end position="43"/>
    </location>
</feature>
<dbReference type="InterPro" id="IPR003784">
    <property type="entry name" value="BioY"/>
</dbReference>
<name>A0A0K1R9U9_9CORY</name>
<dbReference type="GO" id="GO:0005886">
    <property type="term" value="C:plasma membrane"/>
    <property type="evidence" value="ECO:0007669"/>
    <property type="project" value="UniProtKB-SubCell"/>
</dbReference>